<dbReference type="InterPro" id="IPR002347">
    <property type="entry name" value="SDR_fam"/>
</dbReference>
<dbReference type="AlphaFoldDB" id="A0A1J8NH39"/>
<evidence type="ECO:0008006" key="5">
    <source>
        <dbReference type="Google" id="ProtNLM"/>
    </source>
</evidence>
<dbReference type="InterPro" id="IPR036291">
    <property type="entry name" value="NAD(P)-bd_dom_sf"/>
</dbReference>
<dbReference type="Pfam" id="PF00106">
    <property type="entry name" value="adh_short"/>
    <property type="match status" value="1"/>
</dbReference>
<proteinExistence type="inferred from homology"/>
<evidence type="ECO:0000313" key="4">
    <source>
        <dbReference type="Proteomes" id="UP000183924"/>
    </source>
</evidence>
<dbReference type="PROSITE" id="PS00061">
    <property type="entry name" value="ADH_SHORT"/>
    <property type="match status" value="1"/>
</dbReference>
<dbReference type="PANTHER" id="PTHR44196:SF3">
    <property type="entry name" value="SHORT CHAIN DEHYDROGENASE FAMILY PROTEIN"/>
    <property type="match status" value="1"/>
</dbReference>
<evidence type="ECO:0000256" key="2">
    <source>
        <dbReference type="ARBA" id="ARBA00023002"/>
    </source>
</evidence>
<dbReference type="PANTHER" id="PTHR44196">
    <property type="entry name" value="DEHYDROGENASE/REDUCTASE SDR FAMILY MEMBER 7B"/>
    <property type="match status" value="1"/>
</dbReference>
<evidence type="ECO:0000256" key="1">
    <source>
        <dbReference type="ARBA" id="ARBA00006484"/>
    </source>
</evidence>
<dbReference type="GO" id="GO:0016491">
    <property type="term" value="F:oxidoreductase activity"/>
    <property type="evidence" value="ECO:0007669"/>
    <property type="project" value="UniProtKB-KW"/>
</dbReference>
<name>A0A1J8NH39_9COXI</name>
<keyword evidence="4" id="KW-1185">Reference proteome</keyword>
<dbReference type="Gene3D" id="3.40.50.720">
    <property type="entry name" value="NAD(P)-binding Rossmann-like Domain"/>
    <property type="match status" value="1"/>
</dbReference>
<dbReference type="InterPro" id="IPR020904">
    <property type="entry name" value="Sc_DH/Rdtase_CS"/>
</dbReference>
<evidence type="ECO:0000313" key="3">
    <source>
        <dbReference type="EMBL" id="OIZ94472.1"/>
    </source>
</evidence>
<dbReference type="EMBL" id="LUKY01000033">
    <property type="protein sequence ID" value="OIZ94472.1"/>
    <property type="molecule type" value="Genomic_DNA"/>
</dbReference>
<comment type="caution">
    <text evidence="3">The sequence shown here is derived from an EMBL/GenBank/DDBJ whole genome shotgun (WGS) entry which is preliminary data.</text>
</comment>
<dbReference type="GO" id="GO:0016020">
    <property type="term" value="C:membrane"/>
    <property type="evidence" value="ECO:0007669"/>
    <property type="project" value="TreeGrafter"/>
</dbReference>
<comment type="similarity">
    <text evidence="1">Belongs to the short-chain dehydrogenases/reductases (SDR) family.</text>
</comment>
<reference evidence="3 4" key="1">
    <citation type="submission" date="2016-03" db="EMBL/GenBank/DDBJ databases">
        <title>Comparative genomics of Rickettsiella.</title>
        <authorList>
            <person name="Chandler C."/>
            <person name="Wang Y."/>
        </authorList>
    </citation>
    <scope>NUCLEOTIDE SEQUENCE [LARGE SCALE GENOMIC DNA]</scope>
    <source>
        <strain evidence="3 4">RCFS May 2013</strain>
    </source>
</reference>
<gene>
    <name evidence="3" type="ORF">A1D18_06455</name>
</gene>
<dbReference type="OrthoDB" id="335726at2"/>
<protein>
    <recommendedName>
        <fullName evidence="5">Short-chain dehydrogenase</fullName>
    </recommendedName>
</protein>
<dbReference type="PRINTS" id="PR00081">
    <property type="entry name" value="GDHRDH"/>
</dbReference>
<organism evidence="3 4">
    <name type="scientific">Candidatus Rickettsiella isopodorum</name>
    <dbReference type="NCBI Taxonomy" id="1225476"/>
    <lineage>
        <taxon>Bacteria</taxon>
        <taxon>Pseudomonadati</taxon>
        <taxon>Pseudomonadota</taxon>
        <taxon>Gammaproteobacteria</taxon>
        <taxon>Legionellales</taxon>
        <taxon>Coxiellaceae</taxon>
        <taxon>Rickettsiella</taxon>
    </lineage>
</organism>
<keyword evidence="2" id="KW-0560">Oxidoreductase</keyword>
<accession>A0A1J8NH39</accession>
<sequence length="238" mass="26818">MQSILILGATSSIARACSEIFASRQCKLFLASRDIPELERIAVDLRIRYSIDVNYAFFDITQLHSHANFFETLIDKMGSIDGVLMAVGLIDKLDYQKVMAANFTGPISFFELYVKYLTIQKKGFIIGLSSVAGDRGRKPNYVYGASKAGLTTYLQGLRNYFYPSKIQVLTIKLGLIDTKMVFGGKYPLYLAANPKKTAIKIIRALDKGRESVYIPGVWRIIMLIIRFIPEKIFKCLSI</sequence>
<dbReference type="Proteomes" id="UP000183924">
    <property type="component" value="Unassembled WGS sequence"/>
</dbReference>
<dbReference type="RefSeq" id="WP_071662961.1">
    <property type="nucleotide sequence ID" value="NZ_LUKY01000033.1"/>
</dbReference>
<dbReference type="STRING" id="1225476.A1D18_06455"/>
<dbReference type="SUPFAM" id="SSF51735">
    <property type="entry name" value="NAD(P)-binding Rossmann-fold domains"/>
    <property type="match status" value="1"/>
</dbReference>